<sequence>MFKRMMVLGAMASALAFTGCQNRSQEDAAMDRTAVPADTTLPPATGGSGASDYSTGSPSGSTNLEDTTQSQDIDDGADMNTGGAGGSGTVTPVEPDTGSNVNGTGGSGSMDSTDSFGGTDSKGDLNNAPPANTADDLGGTGGAGMMDDSANTSHPDSSMEHSDTTK</sequence>
<accession>A0A1H7LDG6</accession>
<keyword evidence="4" id="KW-1185">Reference proteome</keyword>
<dbReference type="AlphaFoldDB" id="A0A1H7LDG6"/>
<evidence type="ECO:0000256" key="2">
    <source>
        <dbReference type="SAM" id="SignalP"/>
    </source>
</evidence>
<evidence type="ECO:0000313" key="4">
    <source>
        <dbReference type="Proteomes" id="UP000182719"/>
    </source>
</evidence>
<gene>
    <name evidence="3" type="ORF">SAMN05444354_103202</name>
</gene>
<reference evidence="4" key="1">
    <citation type="submission" date="2016-10" db="EMBL/GenBank/DDBJ databases">
        <authorList>
            <person name="Varghese N."/>
            <person name="Submissions S."/>
        </authorList>
    </citation>
    <scope>NUCLEOTIDE SEQUENCE [LARGE SCALE GENOMIC DNA]</scope>
    <source>
        <strain evidence="4">DSM 17044</strain>
    </source>
</reference>
<feature type="chain" id="PRO_5010201946" description="Lipoprotein" evidence="2">
    <location>
        <begin position="17"/>
        <end position="166"/>
    </location>
</feature>
<protein>
    <recommendedName>
        <fullName evidence="5">Lipoprotein</fullName>
    </recommendedName>
</protein>
<dbReference type="Proteomes" id="UP000182719">
    <property type="component" value="Unassembled WGS sequence"/>
</dbReference>
<evidence type="ECO:0000256" key="1">
    <source>
        <dbReference type="SAM" id="MobiDB-lite"/>
    </source>
</evidence>
<name>A0A1H7LDG6_STIAU</name>
<organism evidence="3 4">
    <name type="scientific">Stigmatella aurantiaca</name>
    <dbReference type="NCBI Taxonomy" id="41"/>
    <lineage>
        <taxon>Bacteria</taxon>
        <taxon>Pseudomonadati</taxon>
        <taxon>Myxococcota</taxon>
        <taxon>Myxococcia</taxon>
        <taxon>Myxococcales</taxon>
        <taxon>Cystobacterineae</taxon>
        <taxon>Archangiaceae</taxon>
        <taxon>Stigmatella</taxon>
    </lineage>
</organism>
<feature type="compositionally biased region" description="Polar residues" evidence="1">
    <location>
        <begin position="51"/>
        <end position="71"/>
    </location>
</feature>
<evidence type="ECO:0008006" key="5">
    <source>
        <dbReference type="Google" id="ProtNLM"/>
    </source>
</evidence>
<dbReference type="PROSITE" id="PS51257">
    <property type="entry name" value="PROKAR_LIPOPROTEIN"/>
    <property type="match status" value="1"/>
</dbReference>
<proteinExistence type="predicted"/>
<keyword evidence="2" id="KW-0732">Signal</keyword>
<feature type="compositionally biased region" description="Basic and acidic residues" evidence="1">
    <location>
        <begin position="157"/>
        <end position="166"/>
    </location>
</feature>
<dbReference type="RefSeq" id="WP_075005806.1">
    <property type="nucleotide sequence ID" value="NZ_FOAP01000003.1"/>
</dbReference>
<feature type="region of interest" description="Disordered" evidence="1">
    <location>
        <begin position="24"/>
        <end position="166"/>
    </location>
</feature>
<feature type="compositionally biased region" description="Low complexity" evidence="1">
    <location>
        <begin position="109"/>
        <end position="119"/>
    </location>
</feature>
<dbReference type="EMBL" id="FOAP01000003">
    <property type="protein sequence ID" value="SEK96856.1"/>
    <property type="molecule type" value="Genomic_DNA"/>
</dbReference>
<evidence type="ECO:0000313" key="3">
    <source>
        <dbReference type="EMBL" id="SEK96856.1"/>
    </source>
</evidence>
<feature type="signal peptide" evidence="2">
    <location>
        <begin position="1"/>
        <end position="16"/>
    </location>
</feature>